<proteinExistence type="predicted"/>
<organism evidence="2 3">
    <name type="scientific">Streptomyces badius</name>
    <dbReference type="NCBI Taxonomy" id="1941"/>
    <lineage>
        <taxon>Bacteria</taxon>
        <taxon>Bacillati</taxon>
        <taxon>Actinomycetota</taxon>
        <taxon>Actinomycetes</taxon>
        <taxon>Kitasatosporales</taxon>
        <taxon>Streptomycetaceae</taxon>
        <taxon>Streptomyces</taxon>
    </lineage>
</organism>
<feature type="region of interest" description="Disordered" evidence="1">
    <location>
        <begin position="26"/>
        <end position="62"/>
    </location>
</feature>
<dbReference type="Proteomes" id="UP000659767">
    <property type="component" value="Unassembled WGS sequence"/>
</dbReference>
<protein>
    <submittedName>
        <fullName evidence="2">Uncharacterized protein</fullName>
    </submittedName>
</protein>
<accession>A0ABQ2TCQ7</accession>
<gene>
    <name evidence="2" type="ORF">GCM10010253_38900</name>
</gene>
<evidence type="ECO:0000313" key="2">
    <source>
        <dbReference type="EMBL" id="GGS60549.1"/>
    </source>
</evidence>
<sequence length="129" mass="13507">MPWPRGGTASVELVYALALPDEPGLLPGPAAVRTALEPHTARRSPPSTRSTGRSTKPRTPSPAWAAEVNTMTYRCSAVVAPMARSPGGLRRASAEPTALQGPVLKRATRQPVEIGGAFSILTLSWPDAG</sequence>
<feature type="compositionally biased region" description="Low complexity" evidence="1">
    <location>
        <begin position="43"/>
        <end position="62"/>
    </location>
</feature>
<evidence type="ECO:0000313" key="3">
    <source>
        <dbReference type="Proteomes" id="UP000659767"/>
    </source>
</evidence>
<dbReference type="EMBL" id="BMSZ01000011">
    <property type="protein sequence ID" value="GGS60549.1"/>
    <property type="molecule type" value="Genomic_DNA"/>
</dbReference>
<comment type="caution">
    <text evidence="2">The sequence shown here is derived from an EMBL/GenBank/DDBJ whole genome shotgun (WGS) entry which is preliminary data.</text>
</comment>
<keyword evidence="3" id="KW-1185">Reference proteome</keyword>
<reference evidence="3" key="1">
    <citation type="journal article" date="2019" name="Int. J. Syst. Evol. Microbiol.">
        <title>The Global Catalogue of Microorganisms (GCM) 10K type strain sequencing project: providing services to taxonomists for standard genome sequencing and annotation.</title>
        <authorList>
            <consortium name="The Broad Institute Genomics Platform"/>
            <consortium name="The Broad Institute Genome Sequencing Center for Infectious Disease"/>
            <person name="Wu L."/>
            <person name="Ma J."/>
        </authorList>
    </citation>
    <scope>NUCLEOTIDE SEQUENCE [LARGE SCALE GENOMIC DNA]</scope>
    <source>
        <strain evidence="3">JCM 4350</strain>
    </source>
</reference>
<evidence type="ECO:0000256" key="1">
    <source>
        <dbReference type="SAM" id="MobiDB-lite"/>
    </source>
</evidence>
<name>A0ABQ2TCQ7_STRBA</name>